<keyword evidence="5 8" id="KW-1133">Transmembrane helix</keyword>
<evidence type="ECO:0000256" key="7">
    <source>
        <dbReference type="SAM" id="MobiDB-lite"/>
    </source>
</evidence>
<dbReference type="GO" id="GO:0022857">
    <property type="term" value="F:transmembrane transporter activity"/>
    <property type="evidence" value="ECO:0007669"/>
    <property type="project" value="InterPro"/>
</dbReference>
<sequence length="653" mass="71055">MQATQTQEQKRLQCKDQYRSRRRKEKPKKTRIPGGFFELINYYLLIHRPACLSAFKADEEFKSRDFMATAGEAKYPAESPPATPAPAPATAADDEKQPAAMAVDSKGADAEAPQAGVQQVEAIATVWSMTSLVLTYAFIWIVYFIMQMEMGVVAALTPFVTSAFQHHSLTPTVGILSSVIGGVCNLTVAKILDVFGRPQGYGMSLAIATAGLVMMAATANVETYAAAQVFWTVGSNALLYSINIFVADTTSMRNRGLMTALAASPNIITIWLSGPISEGFLKGPGWPWCFGAFSIIVPVLCLPLLGVVLHNYFKAKRQGVIALSTSRRTPWQSFLYYCREFDAIGLLLLTAGLTLFLLPFNLYALQPLGWRSPLVICLLVFGLALMVLFALWERYFAPVNFIPFSLLLDRNLVGACLLGTVLFISFFCWNSFFSSFLQVVNGLSVTNASYVVQIYSLGNTIAGIAAGVVIRYTGRYKAITLYGAIPIYTLFMGLMIYFRDPEANIGYIVMCQIFIAFAGGVLIITPQIAAMSAGNHQQIAAILAILSMFSAIGGAIGLTVAGAIWQSVFPAKLLEYLPVEEQANLLEIFGKLEVQLSYPIGSPARIAIQRAYASAQTSMLTAGTAIWAVGFAAAAIWRNVDVKQIKQVKGQVI</sequence>
<protein>
    <recommendedName>
        <fullName evidence="9">Major facilitator superfamily (MFS) profile domain-containing protein</fullName>
    </recommendedName>
</protein>
<feature type="transmembrane region" description="Helical" evidence="8">
    <location>
        <begin position="412"/>
        <end position="432"/>
    </location>
</feature>
<feature type="transmembrane region" description="Helical" evidence="8">
    <location>
        <begin position="225"/>
        <end position="245"/>
    </location>
</feature>
<feature type="region of interest" description="Disordered" evidence="7">
    <location>
        <begin position="73"/>
        <end position="108"/>
    </location>
</feature>
<comment type="similarity">
    <text evidence="2">Belongs to the major facilitator superfamily.</text>
</comment>
<feature type="transmembrane region" description="Helical" evidence="8">
    <location>
        <begin position="370"/>
        <end position="392"/>
    </location>
</feature>
<feature type="compositionally biased region" description="Pro residues" evidence="7">
    <location>
        <begin position="78"/>
        <end position="87"/>
    </location>
</feature>
<dbReference type="PANTHER" id="PTHR23501">
    <property type="entry name" value="MAJOR FACILITATOR SUPERFAMILY"/>
    <property type="match status" value="1"/>
</dbReference>
<comment type="caution">
    <text evidence="10">The sequence shown here is derived from an EMBL/GenBank/DDBJ whole genome shotgun (WGS) entry which is preliminary data.</text>
</comment>
<dbReference type="Pfam" id="PF07690">
    <property type="entry name" value="MFS_1"/>
    <property type="match status" value="1"/>
</dbReference>
<feature type="compositionally biased region" description="Basic and acidic residues" evidence="7">
    <location>
        <begin position="8"/>
        <end position="19"/>
    </location>
</feature>
<dbReference type="AlphaFoldDB" id="D4AUF0"/>
<evidence type="ECO:0000256" key="6">
    <source>
        <dbReference type="ARBA" id="ARBA00023136"/>
    </source>
</evidence>
<evidence type="ECO:0000256" key="4">
    <source>
        <dbReference type="ARBA" id="ARBA00022692"/>
    </source>
</evidence>
<dbReference type="RefSeq" id="XP_003013755.1">
    <property type="nucleotide sequence ID" value="XM_003013709.1"/>
</dbReference>
<feature type="transmembrane region" description="Helical" evidence="8">
    <location>
        <begin position="334"/>
        <end position="358"/>
    </location>
</feature>
<evidence type="ECO:0000313" key="10">
    <source>
        <dbReference type="EMBL" id="EFE33115.1"/>
    </source>
</evidence>
<keyword evidence="3" id="KW-0813">Transport</keyword>
<feature type="transmembrane region" description="Helical" evidence="8">
    <location>
        <begin position="200"/>
        <end position="219"/>
    </location>
</feature>
<dbReference type="SUPFAM" id="SSF103473">
    <property type="entry name" value="MFS general substrate transporter"/>
    <property type="match status" value="2"/>
</dbReference>
<dbReference type="EMBL" id="ABSU01000011">
    <property type="protein sequence ID" value="EFE33115.1"/>
    <property type="molecule type" value="Genomic_DNA"/>
</dbReference>
<keyword evidence="11" id="KW-1185">Reference proteome</keyword>
<dbReference type="InterPro" id="IPR011701">
    <property type="entry name" value="MFS"/>
</dbReference>
<evidence type="ECO:0000256" key="1">
    <source>
        <dbReference type="ARBA" id="ARBA00004141"/>
    </source>
</evidence>
<dbReference type="eggNOG" id="KOG0254">
    <property type="taxonomic scope" value="Eukaryota"/>
</dbReference>
<gene>
    <name evidence="10" type="ORF">ARB_07866</name>
</gene>
<feature type="transmembrane region" description="Helical" evidence="8">
    <location>
        <begin position="541"/>
        <end position="565"/>
    </location>
</feature>
<comment type="subcellular location">
    <subcellularLocation>
        <location evidence="1">Membrane</location>
        <topology evidence="1">Multi-pass membrane protein</topology>
    </subcellularLocation>
</comment>
<dbReference type="InterPro" id="IPR020846">
    <property type="entry name" value="MFS_dom"/>
</dbReference>
<keyword evidence="4 8" id="KW-0812">Transmembrane</keyword>
<feature type="transmembrane region" description="Helical" evidence="8">
    <location>
        <begin position="257"/>
        <end position="273"/>
    </location>
</feature>
<dbReference type="InterPro" id="IPR036259">
    <property type="entry name" value="MFS_trans_sf"/>
</dbReference>
<feature type="domain" description="Major facilitator superfamily (MFS) profile" evidence="9">
    <location>
        <begin position="135"/>
        <end position="595"/>
    </location>
</feature>
<feature type="transmembrane region" description="Helical" evidence="8">
    <location>
        <begin position="452"/>
        <end position="472"/>
    </location>
</feature>
<dbReference type="OMA" id="FMGLMIY"/>
<feature type="compositionally biased region" description="Basic residues" evidence="7">
    <location>
        <begin position="20"/>
        <end position="30"/>
    </location>
</feature>
<evidence type="ECO:0000259" key="9">
    <source>
        <dbReference type="PROSITE" id="PS50850"/>
    </source>
</evidence>
<feature type="transmembrane region" description="Helical" evidence="8">
    <location>
        <begin position="168"/>
        <end position="188"/>
    </location>
</feature>
<feature type="transmembrane region" description="Helical" evidence="8">
    <location>
        <begin position="619"/>
        <end position="637"/>
    </location>
</feature>
<evidence type="ECO:0000256" key="8">
    <source>
        <dbReference type="SAM" id="Phobius"/>
    </source>
</evidence>
<evidence type="ECO:0000313" key="11">
    <source>
        <dbReference type="Proteomes" id="UP000008866"/>
    </source>
</evidence>
<dbReference type="KEGG" id="abe:ARB_07866"/>
<evidence type="ECO:0000256" key="5">
    <source>
        <dbReference type="ARBA" id="ARBA00022989"/>
    </source>
</evidence>
<dbReference type="FunFam" id="1.20.1250.20:FF:000284">
    <property type="entry name" value="Siderophore iron transporter mirB"/>
    <property type="match status" value="1"/>
</dbReference>
<feature type="region of interest" description="Disordered" evidence="7">
    <location>
        <begin position="1"/>
        <end position="30"/>
    </location>
</feature>
<dbReference type="PROSITE" id="PS50850">
    <property type="entry name" value="MFS"/>
    <property type="match status" value="1"/>
</dbReference>
<dbReference type="Gene3D" id="1.20.1250.20">
    <property type="entry name" value="MFS general substrate transporter like domains"/>
    <property type="match status" value="2"/>
</dbReference>
<feature type="transmembrane region" description="Helical" evidence="8">
    <location>
        <begin position="479"/>
        <end position="499"/>
    </location>
</feature>
<dbReference type="PANTHER" id="PTHR23501:SF3">
    <property type="entry name" value="MAJOR FACILITATOR SUPERFAMILY (MFS) PROFILE DOMAIN-CONTAINING PROTEIN"/>
    <property type="match status" value="1"/>
</dbReference>
<dbReference type="GO" id="GO:0005886">
    <property type="term" value="C:plasma membrane"/>
    <property type="evidence" value="ECO:0007669"/>
    <property type="project" value="TreeGrafter"/>
</dbReference>
<evidence type="ECO:0000256" key="3">
    <source>
        <dbReference type="ARBA" id="ARBA00022448"/>
    </source>
</evidence>
<feature type="transmembrane region" description="Helical" evidence="8">
    <location>
        <begin position="133"/>
        <end position="156"/>
    </location>
</feature>
<accession>D4AUF0</accession>
<proteinExistence type="inferred from homology"/>
<dbReference type="HOGENOM" id="CLU_012970_1_0_1"/>
<feature type="transmembrane region" description="Helical" evidence="8">
    <location>
        <begin position="285"/>
        <end position="313"/>
    </location>
</feature>
<dbReference type="Proteomes" id="UP000008866">
    <property type="component" value="Unassembled WGS sequence"/>
</dbReference>
<evidence type="ECO:0000256" key="2">
    <source>
        <dbReference type="ARBA" id="ARBA00008335"/>
    </source>
</evidence>
<name>D4AUF0_ARTBC</name>
<organism evidence="10 11">
    <name type="scientific">Arthroderma benhamiae (strain ATCC MYA-4681 / CBS 112371)</name>
    <name type="common">Trichophyton mentagrophytes</name>
    <dbReference type="NCBI Taxonomy" id="663331"/>
    <lineage>
        <taxon>Eukaryota</taxon>
        <taxon>Fungi</taxon>
        <taxon>Dikarya</taxon>
        <taxon>Ascomycota</taxon>
        <taxon>Pezizomycotina</taxon>
        <taxon>Eurotiomycetes</taxon>
        <taxon>Eurotiomycetidae</taxon>
        <taxon>Onygenales</taxon>
        <taxon>Arthrodermataceae</taxon>
        <taxon>Trichophyton</taxon>
    </lineage>
</organism>
<dbReference type="GeneID" id="9526945"/>
<feature type="transmembrane region" description="Helical" evidence="8">
    <location>
        <begin position="505"/>
        <end position="529"/>
    </location>
</feature>
<keyword evidence="6 8" id="KW-0472">Membrane</keyword>
<reference evidence="11" key="1">
    <citation type="journal article" date="2011" name="Genome Biol.">
        <title>Comparative and functional genomics provide insights into the pathogenicity of dermatophytic fungi.</title>
        <authorList>
            <person name="Burmester A."/>
            <person name="Shelest E."/>
            <person name="Gloeckner G."/>
            <person name="Heddergott C."/>
            <person name="Schindler S."/>
            <person name="Staib P."/>
            <person name="Heidel A."/>
            <person name="Felder M."/>
            <person name="Petzold A."/>
            <person name="Szafranski K."/>
            <person name="Feuermann M."/>
            <person name="Pedruzzi I."/>
            <person name="Priebe S."/>
            <person name="Groth M."/>
            <person name="Winkler R."/>
            <person name="Li W."/>
            <person name="Kniemeyer O."/>
            <person name="Schroeckh V."/>
            <person name="Hertweck C."/>
            <person name="Hube B."/>
            <person name="White T.C."/>
            <person name="Platzer M."/>
            <person name="Guthke R."/>
            <person name="Heitman J."/>
            <person name="Woestemeyer J."/>
            <person name="Zipfel P.F."/>
            <person name="Monod M."/>
            <person name="Brakhage A.A."/>
        </authorList>
    </citation>
    <scope>NUCLEOTIDE SEQUENCE [LARGE SCALE GENOMIC DNA]</scope>
    <source>
        <strain evidence="11">ATCC MYA-4681 / CBS 112371</strain>
    </source>
</reference>